<evidence type="ECO:0000256" key="4">
    <source>
        <dbReference type="ARBA" id="ARBA00023127"/>
    </source>
</evidence>
<dbReference type="InterPro" id="IPR006671">
    <property type="entry name" value="Cyclin_N"/>
</dbReference>
<dbReference type="EMBL" id="CM004399">
    <property type="protein sequence ID" value="OAY33726.1"/>
    <property type="molecule type" value="Genomic_DNA"/>
</dbReference>
<accession>A0A2C9UR85</accession>
<dbReference type="SUPFAM" id="SSF47954">
    <property type="entry name" value="Cyclin-like"/>
    <property type="match status" value="1"/>
</dbReference>
<dbReference type="Gene3D" id="1.10.472.10">
    <property type="entry name" value="Cyclin-like"/>
    <property type="match status" value="2"/>
</dbReference>
<evidence type="ECO:0000256" key="6">
    <source>
        <dbReference type="ARBA" id="ARBA00032263"/>
    </source>
</evidence>
<keyword evidence="5" id="KW-0131">Cell cycle</keyword>
<dbReference type="GO" id="GO:0005737">
    <property type="term" value="C:cytoplasm"/>
    <property type="evidence" value="ECO:0000318"/>
    <property type="project" value="GO_Central"/>
</dbReference>
<dbReference type="OrthoDB" id="5590282at2759"/>
<comment type="subunit">
    <text evidence="2">Interacts with the CDC2 protein kinase to form a serine/threonine kinase holoenzyme complex also known as maturation promoting factor (MPF). The cyclin subunit imparts substrate specificity to the complex.</text>
</comment>
<evidence type="ECO:0000256" key="3">
    <source>
        <dbReference type="ARBA" id="ARBA00022618"/>
    </source>
</evidence>
<name>A0A2C9UR85_MANES</name>
<reference evidence="11" key="1">
    <citation type="journal article" date="2016" name="Nat. Biotechnol.">
        <title>Sequencing wild and cultivated cassava and related species reveals extensive interspecific hybridization and genetic diversity.</title>
        <authorList>
            <person name="Bredeson J.V."/>
            <person name="Lyons J.B."/>
            <person name="Prochnik S.E."/>
            <person name="Wu G.A."/>
            <person name="Ha C.M."/>
            <person name="Edsinger-Gonzales E."/>
            <person name="Grimwood J."/>
            <person name="Schmutz J."/>
            <person name="Rabbi I.Y."/>
            <person name="Egesi C."/>
            <person name="Nauluvula P."/>
            <person name="Lebot V."/>
            <person name="Ndunguru J."/>
            <person name="Mkamilo G."/>
            <person name="Bart R.S."/>
            <person name="Setter T.L."/>
            <person name="Gleadow R.M."/>
            <person name="Kulakow P."/>
            <person name="Ferguson M.E."/>
            <person name="Rounsley S."/>
            <person name="Rokhsar D.S."/>
        </authorList>
    </citation>
    <scope>NUCLEOTIDE SEQUENCE [LARGE SCALE GENOMIC DNA]</scope>
    <source>
        <strain evidence="11">cv. AM560-2</strain>
    </source>
</reference>
<dbReference type="FunFam" id="1.10.472.10:FF:000074">
    <property type="entry name" value="D3-type cyclin"/>
    <property type="match status" value="1"/>
</dbReference>
<comment type="similarity">
    <text evidence="1">Belongs to the cyclin family. Cyclin D subfamily.</text>
</comment>
<dbReference type="GO" id="GO:0051301">
    <property type="term" value="P:cell division"/>
    <property type="evidence" value="ECO:0007669"/>
    <property type="project" value="UniProtKB-KW"/>
</dbReference>
<evidence type="ECO:0000256" key="7">
    <source>
        <dbReference type="RuleBase" id="RU000383"/>
    </source>
</evidence>
<keyword evidence="4 7" id="KW-0195">Cyclin</keyword>
<comment type="caution">
    <text evidence="10">The sequence shown here is derived from an EMBL/GenBank/DDBJ whole genome shotgun (WGS) entry which is preliminary data.</text>
</comment>
<dbReference type="CDD" id="cd20543">
    <property type="entry name" value="CYCLIN_AtCycD-like_rpt1"/>
    <property type="match status" value="1"/>
</dbReference>
<proteinExistence type="inferred from homology"/>
<dbReference type="PANTHER" id="PTHR10177">
    <property type="entry name" value="CYCLINS"/>
    <property type="match status" value="1"/>
</dbReference>
<dbReference type="AlphaFoldDB" id="A0A2C9UR85"/>
<evidence type="ECO:0000259" key="9">
    <source>
        <dbReference type="SMART" id="SM01332"/>
    </source>
</evidence>
<evidence type="ECO:0000313" key="11">
    <source>
        <dbReference type="Proteomes" id="UP000091857"/>
    </source>
</evidence>
<dbReference type="SMART" id="SM00385">
    <property type="entry name" value="CYCLIN"/>
    <property type="match status" value="2"/>
</dbReference>
<dbReference type="InterPro" id="IPR013763">
    <property type="entry name" value="Cyclin-like_dom"/>
</dbReference>
<evidence type="ECO:0000313" key="10">
    <source>
        <dbReference type="EMBL" id="OAY33726.1"/>
    </source>
</evidence>
<dbReference type="InterPro" id="IPR004367">
    <property type="entry name" value="Cyclin_C-dom"/>
</dbReference>
<dbReference type="Gramene" id="Manes.13G119100.1.v8.1">
    <property type="protein sequence ID" value="Manes.13G119100.1.v8.1.CDS"/>
    <property type="gene ID" value="Manes.13G119100.v8.1"/>
</dbReference>
<keyword evidence="11" id="KW-1185">Reference proteome</keyword>
<evidence type="ECO:0000256" key="1">
    <source>
        <dbReference type="ARBA" id="ARBA00009065"/>
    </source>
</evidence>
<gene>
    <name evidence="10" type="ORF">MANES_13G119100v8</name>
</gene>
<dbReference type="GO" id="GO:0048316">
    <property type="term" value="P:seed development"/>
    <property type="evidence" value="ECO:0007669"/>
    <property type="project" value="UniProtKB-ARBA"/>
</dbReference>
<evidence type="ECO:0000256" key="5">
    <source>
        <dbReference type="ARBA" id="ARBA00023306"/>
    </source>
</evidence>
<evidence type="ECO:0000259" key="8">
    <source>
        <dbReference type="SMART" id="SM00385"/>
    </source>
</evidence>
<dbReference type="GO" id="GO:0005634">
    <property type="term" value="C:nucleus"/>
    <property type="evidence" value="ECO:0000318"/>
    <property type="project" value="GO_Central"/>
</dbReference>
<dbReference type="Proteomes" id="UP000091857">
    <property type="component" value="Chromosome 13"/>
</dbReference>
<evidence type="ECO:0000256" key="2">
    <source>
        <dbReference type="ARBA" id="ARBA00011177"/>
    </source>
</evidence>
<keyword evidence="3" id="KW-0132">Cell division</keyword>
<feature type="domain" description="Cyclin-like" evidence="8">
    <location>
        <begin position="199"/>
        <end position="283"/>
    </location>
</feature>
<dbReference type="InterPro" id="IPR039361">
    <property type="entry name" value="Cyclin"/>
</dbReference>
<feature type="domain" description="Cyclin C-terminal" evidence="9">
    <location>
        <begin position="191"/>
        <end position="315"/>
    </location>
</feature>
<dbReference type="SMART" id="SM01332">
    <property type="entry name" value="Cyclin_C"/>
    <property type="match status" value="1"/>
</dbReference>
<dbReference type="Pfam" id="PF02984">
    <property type="entry name" value="Cyclin_C"/>
    <property type="match status" value="1"/>
</dbReference>
<dbReference type="GO" id="GO:0000082">
    <property type="term" value="P:G1/S transition of mitotic cell cycle"/>
    <property type="evidence" value="ECO:0000318"/>
    <property type="project" value="GO_Central"/>
</dbReference>
<feature type="domain" description="Cyclin-like" evidence="8">
    <location>
        <begin position="94"/>
        <end position="182"/>
    </location>
</feature>
<dbReference type="GO" id="GO:0010444">
    <property type="term" value="P:guard mother cell differentiation"/>
    <property type="evidence" value="ECO:0007669"/>
    <property type="project" value="UniProtKB-ARBA"/>
</dbReference>
<dbReference type="Pfam" id="PF00134">
    <property type="entry name" value="Cyclin_N"/>
    <property type="match status" value="1"/>
</dbReference>
<organism evidence="10 11">
    <name type="scientific">Manihot esculenta</name>
    <name type="common">Cassava</name>
    <name type="synonym">Jatropha manihot</name>
    <dbReference type="NCBI Taxonomy" id="3983"/>
    <lineage>
        <taxon>Eukaryota</taxon>
        <taxon>Viridiplantae</taxon>
        <taxon>Streptophyta</taxon>
        <taxon>Embryophyta</taxon>
        <taxon>Tracheophyta</taxon>
        <taxon>Spermatophyta</taxon>
        <taxon>Magnoliopsida</taxon>
        <taxon>eudicotyledons</taxon>
        <taxon>Gunneridae</taxon>
        <taxon>Pentapetalae</taxon>
        <taxon>rosids</taxon>
        <taxon>fabids</taxon>
        <taxon>Malpighiales</taxon>
        <taxon>Euphorbiaceae</taxon>
        <taxon>Crotonoideae</taxon>
        <taxon>Manihoteae</taxon>
        <taxon>Manihot</taxon>
    </lineage>
</organism>
<dbReference type="CDD" id="cd20544">
    <property type="entry name" value="CYCLIN_AtCycD-like_rpt2"/>
    <property type="match status" value="1"/>
</dbReference>
<dbReference type="STRING" id="3983.A0A2C9UR85"/>
<dbReference type="GO" id="GO:0016538">
    <property type="term" value="F:cyclin-dependent protein serine/threonine kinase regulator activity"/>
    <property type="evidence" value="ECO:0000318"/>
    <property type="project" value="GO_Central"/>
</dbReference>
<dbReference type="GO" id="GO:0000307">
    <property type="term" value="C:cyclin-dependent protein kinase holoenzyme complex"/>
    <property type="evidence" value="ECO:0000318"/>
    <property type="project" value="GO_Central"/>
</dbReference>
<sequence length="394" mass="45479">MALQEEENRQLPSSALVFDGLYCEEEGIEEDYACVDDQTVRKESPFSCVFLEQDLFWEDDELVTLISKEKETRFCFDNVVSDGSLMMVRKEAIDWVLRVKAHYGFTALTGVLAVNYFDRFISSLNFPRDKPWMGQLAVVACLSLAAKVEETQVPLLLDLQVEESKYVFEAKTIKRMELLVLSTLQWRMNPVTPISFFDHIIRRLGLKNQLHWEFFRRSERLLLSVFADSRFMSYLPSTLATSIMLHVIKEVEPCNQVEHQHQLMSVIKISEDKVNECYKLVLELSGSENRSCKRKCPLTPSSPNGVIDAYFSCDSSNESWAVASTVSSPPVTRFKRNRTQDQQMRVPSLNLLEAQHFCVSPIINAFRAYNLNLIGTQTKEKERKMRNFLCDLFI</sequence>
<dbReference type="InterPro" id="IPR036915">
    <property type="entry name" value="Cyclin-like_sf"/>
</dbReference>
<dbReference type="FunFam" id="1.10.472.10:FF:000070">
    <property type="entry name" value="CYCLIN D32"/>
    <property type="match status" value="1"/>
</dbReference>
<protein>
    <recommendedName>
        <fullName evidence="6">B-like cyclin</fullName>
    </recommendedName>
</protein>